<evidence type="ECO:0000313" key="1">
    <source>
        <dbReference type="EMBL" id="MBU2787290.1"/>
    </source>
</evidence>
<sequence>MPNPLEYIEIQCPYCGESFSVEIDVSAGDQTYIEDCRVCCAPAELQIHLDKDGEISEILVNAANT</sequence>
<dbReference type="EMBL" id="JAAXYO010000039">
    <property type="protein sequence ID" value="MBU2787290.1"/>
    <property type="molecule type" value="Genomic_DNA"/>
</dbReference>
<keyword evidence="2" id="KW-1185">Reference proteome</keyword>
<organism evidence="1 2">
    <name type="scientific">Igneacidithiobacillus copahuensis</name>
    <dbReference type="NCBI Taxonomy" id="2724909"/>
    <lineage>
        <taxon>Bacteria</taxon>
        <taxon>Pseudomonadati</taxon>
        <taxon>Pseudomonadota</taxon>
        <taxon>Acidithiobacillia</taxon>
        <taxon>Acidithiobacillales</taxon>
        <taxon>Acidithiobacillaceae</taxon>
        <taxon>Igneacidithiobacillus</taxon>
    </lineage>
</organism>
<reference evidence="1" key="1">
    <citation type="journal article" date="2021" name="ISME J.">
        <title>Genomic evolution of the class Acidithiobacillia: deep-branching Proteobacteria living in extreme acidic conditions.</title>
        <authorList>
            <person name="Moya-Beltran A."/>
            <person name="Beard S."/>
            <person name="Rojas-Villalobos C."/>
            <person name="Issotta F."/>
            <person name="Gallardo Y."/>
            <person name="Ulloa R."/>
            <person name="Giaveno A."/>
            <person name="Degli Esposti M."/>
            <person name="Johnson D.B."/>
            <person name="Quatrini R."/>
        </authorList>
    </citation>
    <scope>NUCLEOTIDE SEQUENCE</scope>
    <source>
        <strain evidence="1">VAN18-1</strain>
    </source>
</reference>
<comment type="caution">
    <text evidence="1">The sequence shown here is derived from an EMBL/GenBank/DDBJ whole genome shotgun (WGS) entry which is preliminary data.</text>
</comment>
<protein>
    <submittedName>
        <fullName evidence="1">CPXCG motif-containing cysteine-rich protein</fullName>
    </submittedName>
</protein>
<gene>
    <name evidence="1" type="ORF">HFQ13_03530</name>
</gene>
<proteinExistence type="predicted"/>
<dbReference type="SUPFAM" id="SSF57783">
    <property type="entry name" value="Zinc beta-ribbon"/>
    <property type="match status" value="1"/>
</dbReference>
<dbReference type="RefSeq" id="WP_215871873.1">
    <property type="nucleotide sequence ID" value="NZ_JAAXYO010000039.1"/>
</dbReference>
<dbReference type="Pfam" id="PF14255">
    <property type="entry name" value="Zn_ribbon_21"/>
    <property type="match status" value="1"/>
</dbReference>
<evidence type="ECO:0000313" key="2">
    <source>
        <dbReference type="Proteomes" id="UP001197378"/>
    </source>
</evidence>
<dbReference type="AlphaFoldDB" id="A0AAE2YNU0"/>
<name>A0AAE2YNU0_9PROT</name>
<dbReference type="InterPro" id="IPR025990">
    <property type="entry name" value="zinc_ribbon_bacterial"/>
</dbReference>
<dbReference type="Proteomes" id="UP001197378">
    <property type="component" value="Unassembled WGS sequence"/>
</dbReference>
<accession>A0AAE2YNU0</accession>